<dbReference type="Gene3D" id="3.90.70.10">
    <property type="entry name" value="Cysteine proteinases"/>
    <property type="match status" value="1"/>
</dbReference>
<dbReference type="InterPro" id="IPR028889">
    <property type="entry name" value="USP"/>
</dbReference>
<dbReference type="Pfam" id="PF00443">
    <property type="entry name" value="UCH"/>
    <property type="match status" value="1"/>
</dbReference>
<dbReference type="PROSITE" id="PS00973">
    <property type="entry name" value="USP_2"/>
    <property type="match status" value="1"/>
</dbReference>
<reference evidence="4" key="3">
    <citation type="submission" date="2015-06" db="UniProtKB">
        <authorList>
            <consortium name="EnsemblProtists"/>
        </authorList>
    </citation>
    <scope>IDENTIFICATION</scope>
</reference>
<protein>
    <recommendedName>
        <fullName evidence="2">USP domain-containing protein</fullName>
    </recommendedName>
</protein>
<proteinExistence type="predicted"/>
<dbReference type="eggNOG" id="KOG1868">
    <property type="taxonomic scope" value="Eukaryota"/>
</dbReference>
<dbReference type="InterPro" id="IPR038765">
    <property type="entry name" value="Papain-like_cys_pep_sf"/>
</dbReference>
<dbReference type="OrthoDB" id="429671at2759"/>
<dbReference type="GeneID" id="17301671"/>
<dbReference type="InterPro" id="IPR018200">
    <property type="entry name" value="USP_CS"/>
</dbReference>
<reference evidence="3 5" key="1">
    <citation type="journal article" date="2012" name="Nature">
        <title>Algal genomes reveal evolutionary mosaicism and the fate of nucleomorphs.</title>
        <authorList>
            <consortium name="DOE Joint Genome Institute"/>
            <person name="Curtis B.A."/>
            <person name="Tanifuji G."/>
            <person name="Burki F."/>
            <person name="Gruber A."/>
            <person name="Irimia M."/>
            <person name="Maruyama S."/>
            <person name="Arias M.C."/>
            <person name="Ball S.G."/>
            <person name="Gile G.H."/>
            <person name="Hirakawa Y."/>
            <person name="Hopkins J.F."/>
            <person name="Kuo A."/>
            <person name="Rensing S.A."/>
            <person name="Schmutz J."/>
            <person name="Symeonidi A."/>
            <person name="Elias M."/>
            <person name="Eveleigh R.J."/>
            <person name="Herman E.K."/>
            <person name="Klute M.J."/>
            <person name="Nakayama T."/>
            <person name="Obornik M."/>
            <person name="Reyes-Prieto A."/>
            <person name="Armbrust E.V."/>
            <person name="Aves S.J."/>
            <person name="Beiko R.G."/>
            <person name="Coutinho P."/>
            <person name="Dacks J.B."/>
            <person name="Durnford D.G."/>
            <person name="Fast N.M."/>
            <person name="Green B.R."/>
            <person name="Grisdale C.J."/>
            <person name="Hempel F."/>
            <person name="Henrissat B."/>
            <person name="Hoppner M.P."/>
            <person name="Ishida K."/>
            <person name="Kim E."/>
            <person name="Koreny L."/>
            <person name="Kroth P.G."/>
            <person name="Liu Y."/>
            <person name="Malik S.B."/>
            <person name="Maier U.G."/>
            <person name="McRose D."/>
            <person name="Mock T."/>
            <person name="Neilson J.A."/>
            <person name="Onodera N.T."/>
            <person name="Poole A.M."/>
            <person name="Pritham E.J."/>
            <person name="Richards T.A."/>
            <person name="Rocap G."/>
            <person name="Roy S.W."/>
            <person name="Sarai C."/>
            <person name="Schaack S."/>
            <person name="Shirato S."/>
            <person name="Slamovits C.H."/>
            <person name="Spencer D.F."/>
            <person name="Suzuki S."/>
            <person name="Worden A.Z."/>
            <person name="Zauner S."/>
            <person name="Barry K."/>
            <person name="Bell C."/>
            <person name="Bharti A.K."/>
            <person name="Crow J.A."/>
            <person name="Grimwood J."/>
            <person name="Kramer R."/>
            <person name="Lindquist E."/>
            <person name="Lucas S."/>
            <person name="Salamov A."/>
            <person name="McFadden G.I."/>
            <person name="Lane C.E."/>
            <person name="Keeling P.J."/>
            <person name="Gray M.W."/>
            <person name="Grigoriev I.V."/>
            <person name="Archibald J.M."/>
        </authorList>
    </citation>
    <scope>NUCLEOTIDE SEQUENCE</scope>
    <source>
        <strain evidence="3 5">CCMP2712</strain>
    </source>
</reference>
<dbReference type="CDD" id="cd02257">
    <property type="entry name" value="Peptidase_C19"/>
    <property type="match status" value="1"/>
</dbReference>
<dbReference type="HOGENOM" id="CLU_1558195_0_0_1"/>
<dbReference type="KEGG" id="gtt:GUITHDRAFT_108979"/>
<dbReference type="PaxDb" id="55529-EKX44931"/>
<dbReference type="InterPro" id="IPR003903">
    <property type="entry name" value="UIM_dom"/>
</dbReference>
<evidence type="ECO:0000256" key="1">
    <source>
        <dbReference type="SAM" id="MobiDB-lite"/>
    </source>
</evidence>
<feature type="region of interest" description="Disordered" evidence="1">
    <location>
        <begin position="50"/>
        <end position="86"/>
    </location>
</feature>
<dbReference type="GO" id="GO:0016579">
    <property type="term" value="P:protein deubiquitination"/>
    <property type="evidence" value="ECO:0007669"/>
    <property type="project" value="InterPro"/>
</dbReference>
<dbReference type="GO" id="GO:0004843">
    <property type="term" value="F:cysteine-type deubiquitinase activity"/>
    <property type="evidence" value="ECO:0007669"/>
    <property type="project" value="InterPro"/>
</dbReference>
<dbReference type="InterPro" id="IPR001394">
    <property type="entry name" value="Peptidase_C19_UCH"/>
</dbReference>
<evidence type="ECO:0000259" key="2">
    <source>
        <dbReference type="PROSITE" id="PS50235"/>
    </source>
</evidence>
<evidence type="ECO:0000313" key="3">
    <source>
        <dbReference type="EMBL" id="EKX44931.1"/>
    </source>
</evidence>
<evidence type="ECO:0000313" key="5">
    <source>
        <dbReference type="Proteomes" id="UP000011087"/>
    </source>
</evidence>
<dbReference type="PROSITE" id="PS50235">
    <property type="entry name" value="USP_3"/>
    <property type="match status" value="1"/>
</dbReference>
<gene>
    <name evidence="3" type="ORF">GUITHDRAFT_108979</name>
</gene>
<dbReference type="STRING" id="905079.L1J8T4"/>
<dbReference type="EMBL" id="JH993001">
    <property type="protein sequence ID" value="EKX44931.1"/>
    <property type="molecule type" value="Genomic_DNA"/>
</dbReference>
<dbReference type="AlphaFoldDB" id="L1J8T4"/>
<dbReference type="SMART" id="SM00726">
    <property type="entry name" value="UIM"/>
    <property type="match status" value="2"/>
</dbReference>
<reference evidence="5" key="2">
    <citation type="submission" date="2012-11" db="EMBL/GenBank/DDBJ databases">
        <authorList>
            <person name="Kuo A."/>
            <person name="Curtis B.A."/>
            <person name="Tanifuji G."/>
            <person name="Burki F."/>
            <person name="Gruber A."/>
            <person name="Irimia M."/>
            <person name="Maruyama S."/>
            <person name="Arias M.C."/>
            <person name="Ball S.G."/>
            <person name="Gile G.H."/>
            <person name="Hirakawa Y."/>
            <person name="Hopkins J.F."/>
            <person name="Rensing S.A."/>
            <person name="Schmutz J."/>
            <person name="Symeonidi A."/>
            <person name="Elias M."/>
            <person name="Eveleigh R.J."/>
            <person name="Herman E.K."/>
            <person name="Klute M.J."/>
            <person name="Nakayama T."/>
            <person name="Obornik M."/>
            <person name="Reyes-Prieto A."/>
            <person name="Armbrust E.V."/>
            <person name="Aves S.J."/>
            <person name="Beiko R.G."/>
            <person name="Coutinho P."/>
            <person name="Dacks J.B."/>
            <person name="Durnford D.G."/>
            <person name="Fast N.M."/>
            <person name="Green B.R."/>
            <person name="Grisdale C."/>
            <person name="Hempe F."/>
            <person name="Henrissat B."/>
            <person name="Hoppner M.P."/>
            <person name="Ishida K.-I."/>
            <person name="Kim E."/>
            <person name="Koreny L."/>
            <person name="Kroth P.G."/>
            <person name="Liu Y."/>
            <person name="Malik S.-B."/>
            <person name="Maier U.G."/>
            <person name="McRose D."/>
            <person name="Mock T."/>
            <person name="Neilson J.A."/>
            <person name="Onodera N.T."/>
            <person name="Poole A.M."/>
            <person name="Pritham E.J."/>
            <person name="Richards T.A."/>
            <person name="Rocap G."/>
            <person name="Roy S.W."/>
            <person name="Sarai C."/>
            <person name="Schaack S."/>
            <person name="Shirato S."/>
            <person name="Slamovits C.H."/>
            <person name="Spencer D.F."/>
            <person name="Suzuki S."/>
            <person name="Worden A.Z."/>
            <person name="Zauner S."/>
            <person name="Barry K."/>
            <person name="Bell C."/>
            <person name="Bharti A.K."/>
            <person name="Crow J.A."/>
            <person name="Grimwood J."/>
            <person name="Kramer R."/>
            <person name="Lindquist E."/>
            <person name="Lucas S."/>
            <person name="Salamov A."/>
            <person name="McFadden G.I."/>
            <person name="Lane C.E."/>
            <person name="Keeling P.J."/>
            <person name="Gray M.W."/>
            <person name="Grigoriev I.V."/>
            <person name="Archibald J.M."/>
        </authorList>
    </citation>
    <scope>NUCLEOTIDE SEQUENCE</scope>
    <source>
        <strain evidence="5">CCMP2712</strain>
    </source>
</reference>
<dbReference type="PROSITE" id="PS50330">
    <property type="entry name" value="UIM"/>
    <property type="match status" value="1"/>
</dbReference>
<accession>L1J8T4</accession>
<organism evidence="3">
    <name type="scientific">Guillardia theta (strain CCMP2712)</name>
    <name type="common">Cryptophyte</name>
    <dbReference type="NCBI Taxonomy" id="905079"/>
    <lineage>
        <taxon>Eukaryota</taxon>
        <taxon>Cryptophyceae</taxon>
        <taxon>Pyrenomonadales</taxon>
        <taxon>Geminigeraceae</taxon>
        <taxon>Guillardia</taxon>
    </lineage>
</organism>
<dbReference type="Proteomes" id="UP000011087">
    <property type="component" value="Unassembled WGS sequence"/>
</dbReference>
<dbReference type="Pfam" id="PF02809">
    <property type="entry name" value="UIM"/>
    <property type="match status" value="1"/>
</dbReference>
<keyword evidence="5" id="KW-1185">Reference proteome</keyword>
<feature type="domain" description="USP" evidence="2">
    <location>
        <begin position="1"/>
        <end position="162"/>
    </location>
</feature>
<evidence type="ECO:0000313" key="4">
    <source>
        <dbReference type="EnsemblProtists" id="EKX44931"/>
    </source>
</evidence>
<dbReference type="RefSeq" id="XP_005831911.1">
    <property type="nucleotide sequence ID" value="XM_005831854.1"/>
</dbReference>
<sequence length="172" mass="19225">MAEEEALSMAIQASMAEYIAKKDIPSHNNFDRTKFSLGTEEDDLRAALELSEQGNEKSADVDLTSDDSSVEDNVDEGADSESEDVDFESRCNLIDSEFRLHAIVSHCGQSASSGHYVSDIFDHEHKQWNRYDDAMVSSLGDALRAQRSDWRTGGYLLVYIHTSCYKNANKDS</sequence>
<dbReference type="EnsemblProtists" id="EKX44931">
    <property type="protein sequence ID" value="EKX44931"/>
    <property type="gene ID" value="GUITHDRAFT_108979"/>
</dbReference>
<name>L1J8T4_GUITC</name>
<dbReference type="SUPFAM" id="SSF54001">
    <property type="entry name" value="Cysteine proteinases"/>
    <property type="match status" value="1"/>
</dbReference>
<feature type="compositionally biased region" description="Acidic residues" evidence="1">
    <location>
        <begin position="63"/>
        <end position="86"/>
    </location>
</feature>